<evidence type="ECO:0000313" key="1">
    <source>
        <dbReference type="EMBL" id="CAB4583405.1"/>
    </source>
</evidence>
<proteinExistence type="predicted"/>
<dbReference type="EMBL" id="CAEZTR010000090">
    <property type="protein sequence ID" value="CAB4583405.1"/>
    <property type="molecule type" value="Genomic_DNA"/>
</dbReference>
<name>A0A6J6F761_9ZZZZ</name>
<reference evidence="1" key="1">
    <citation type="submission" date="2020-05" db="EMBL/GenBank/DDBJ databases">
        <authorList>
            <person name="Chiriac C."/>
            <person name="Salcher M."/>
            <person name="Ghai R."/>
            <person name="Kavagutti S V."/>
        </authorList>
    </citation>
    <scope>NUCLEOTIDE SEQUENCE</scope>
</reference>
<gene>
    <name evidence="1" type="ORF">UFOPK1711_01355</name>
</gene>
<dbReference type="AntiFam" id="ANF00081">
    <property type="entry name" value="Shadow ORF (opposite lysS)"/>
</dbReference>
<sequence length="125" mass="13897">MARIDPLIAKDATNLKNAIESADKKTLQRKLQGDAQVRVKSQGVVMRNERTCSGAALLQIQNGCFNLEVTTFAKHASDCINRGKSRFKHASSIWIHREVDIPLAVTRVDIGKTLPLIGKRTQRFA</sequence>
<accession>A0A6J6F761</accession>
<protein>
    <submittedName>
        <fullName evidence="1">Unannotated protein</fullName>
    </submittedName>
</protein>
<organism evidence="1">
    <name type="scientific">freshwater metagenome</name>
    <dbReference type="NCBI Taxonomy" id="449393"/>
    <lineage>
        <taxon>unclassified sequences</taxon>
        <taxon>metagenomes</taxon>
        <taxon>ecological metagenomes</taxon>
    </lineage>
</organism>
<dbReference type="AlphaFoldDB" id="A0A6J6F761"/>